<dbReference type="Proteomes" id="UP000472265">
    <property type="component" value="Chromosome 4"/>
</dbReference>
<evidence type="ECO:0000313" key="2">
    <source>
        <dbReference type="Proteomes" id="UP000472265"/>
    </source>
</evidence>
<dbReference type="Ensembl" id="ENSSAUT00010025257.1">
    <property type="protein sequence ID" value="ENSSAUP00010023909.1"/>
    <property type="gene ID" value="ENSSAUG00010010511.1"/>
</dbReference>
<protein>
    <submittedName>
        <fullName evidence="1">Uncharacterized protein</fullName>
    </submittedName>
</protein>
<proteinExistence type="predicted"/>
<dbReference type="InParanoid" id="A0A671VCT1"/>
<reference evidence="1" key="2">
    <citation type="submission" date="2025-08" db="UniProtKB">
        <authorList>
            <consortium name="Ensembl"/>
        </authorList>
    </citation>
    <scope>IDENTIFICATION</scope>
</reference>
<reference evidence="1" key="3">
    <citation type="submission" date="2025-09" db="UniProtKB">
        <authorList>
            <consortium name="Ensembl"/>
        </authorList>
    </citation>
    <scope>IDENTIFICATION</scope>
</reference>
<accession>A0A671VCT1</accession>
<name>A0A671VCT1_SPAAU</name>
<evidence type="ECO:0000313" key="1">
    <source>
        <dbReference type="Ensembl" id="ENSSAUP00010023909.1"/>
    </source>
</evidence>
<dbReference type="AlphaFoldDB" id="A0A671VCT1"/>
<organism evidence="1 2">
    <name type="scientific">Sparus aurata</name>
    <name type="common">Gilthead sea bream</name>
    <dbReference type="NCBI Taxonomy" id="8175"/>
    <lineage>
        <taxon>Eukaryota</taxon>
        <taxon>Metazoa</taxon>
        <taxon>Chordata</taxon>
        <taxon>Craniata</taxon>
        <taxon>Vertebrata</taxon>
        <taxon>Euteleostomi</taxon>
        <taxon>Actinopterygii</taxon>
        <taxon>Neopterygii</taxon>
        <taxon>Teleostei</taxon>
        <taxon>Neoteleostei</taxon>
        <taxon>Acanthomorphata</taxon>
        <taxon>Eupercaria</taxon>
        <taxon>Spariformes</taxon>
        <taxon>Sparidae</taxon>
        <taxon>Sparus</taxon>
    </lineage>
</organism>
<sequence>MCSILLQNLQCLNLIPMHCMRKTFRRPYIHCSRICMLVLLLHKHLYAHICTTAC</sequence>
<keyword evidence="2" id="KW-1185">Reference proteome</keyword>
<reference evidence="1" key="1">
    <citation type="submission" date="2021-04" db="EMBL/GenBank/DDBJ databases">
        <authorList>
            <consortium name="Wellcome Sanger Institute Data Sharing"/>
        </authorList>
    </citation>
    <scope>NUCLEOTIDE SEQUENCE [LARGE SCALE GENOMIC DNA]</scope>
</reference>